<name>A0ABN8NB68_9CNID</name>
<dbReference type="EMBL" id="CALNXK010000015">
    <property type="protein sequence ID" value="CAH3046926.1"/>
    <property type="molecule type" value="Genomic_DNA"/>
</dbReference>
<dbReference type="Proteomes" id="UP001159405">
    <property type="component" value="Unassembled WGS sequence"/>
</dbReference>
<feature type="transmembrane region" description="Helical" evidence="2">
    <location>
        <begin position="129"/>
        <end position="150"/>
    </location>
</feature>
<feature type="region of interest" description="Disordered" evidence="1">
    <location>
        <begin position="62"/>
        <end position="116"/>
    </location>
</feature>
<keyword evidence="2" id="KW-0812">Transmembrane</keyword>
<gene>
    <name evidence="3" type="ORF">PLOB_00009894</name>
</gene>
<keyword evidence="2" id="KW-0472">Membrane</keyword>
<evidence type="ECO:0000256" key="1">
    <source>
        <dbReference type="SAM" id="MobiDB-lite"/>
    </source>
</evidence>
<keyword evidence="2" id="KW-1133">Transmembrane helix</keyword>
<accession>A0ABN8NB68</accession>
<feature type="transmembrane region" description="Helical" evidence="2">
    <location>
        <begin position="156"/>
        <end position="181"/>
    </location>
</feature>
<reference evidence="3 4" key="1">
    <citation type="submission" date="2022-05" db="EMBL/GenBank/DDBJ databases">
        <authorList>
            <consortium name="Genoscope - CEA"/>
            <person name="William W."/>
        </authorList>
    </citation>
    <scope>NUCLEOTIDE SEQUENCE [LARGE SCALE GENOMIC DNA]</scope>
</reference>
<organism evidence="3 4">
    <name type="scientific">Porites lobata</name>
    <dbReference type="NCBI Taxonomy" id="104759"/>
    <lineage>
        <taxon>Eukaryota</taxon>
        <taxon>Metazoa</taxon>
        <taxon>Cnidaria</taxon>
        <taxon>Anthozoa</taxon>
        <taxon>Hexacorallia</taxon>
        <taxon>Scleractinia</taxon>
        <taxon>Fungiina</taxon>
        <taxon>Poritidae</taxon>
        <taxon>Porites</taxon>
    </lineage>
</organism>
<sequence>VEILHSIDRPESGEVKTKPARNYSNAMARLLLLFVAAMILAAHASLIPGDSLSELGEIDGEETADVPENEVPGEELGEEDFEDGEDSDEMPEEGGEVDEGQPQEDTSDTAITPGEETDSYRKRQVLSFFMPKGADVTVIIATTAATAVIAGSYATAIVTVAVVITCVMAAAVFVFTHIIAVTGDKNFAVPFSPLKRFVVASKKKNMEPKFHFNTLKLFSSVNF</sequence>
<feature type="non-terminal residue" evidence="3">
    <location>
        <position position="1"/>
    </location>
</feature>
<evidence type="ECO:0000256" key="2">
    <source>
        <dbReference type="SAM" id="Phobius"/>
    </source>
</evidence>
<proteinExistence type="predicted"/>
<protein>
    <submittedName>
        <fullName evidence="3">Uncharacterized protein</fullName>
    </submittedName>
</protein>
<evidence type="ECO:0000313" key="3">
    <source>
        <dbReference type="EMBL" id="CAH3046926.1"/>
    </source>
</evidence>
<comment type="caution">
    <text evidence="3">The sequence shown here is derived from an EMBL/GenBank/DDBJ whole genome shotgun (WGS) entry which is preliminary data.</text>
</comment>
<feature type="transmembrane region" description="Helical" evidence="2">
    <location>
        <begin position="26"/>
        <end position="47"/>
    </location>
</feature>
<keyword evidence="4" id="KW-1185">Reference proteome</keyword>
<evidence type="ECO:0000313" key="4">
    <source>
        <dbReference type="Proteomes" id="UP001159405"/>
    </source>
</evidence>
<feature type="compositionally biased region" description="Acidic residues" evidence="1">
    <location>
        <begin position="62"/>
        <end position="107"/>
    </location>
</feature>